<dbReference type="EMBL" id="SJPQ01000004">
    <property type="protein sequence ID" value="TWT86499.1"/>
    <property type="molecule type" value="Genomic_DNA"/>
</dbReference>
<dbReference type="InterPro" id="IPR045584">
    <property type="entry name" value="Pilin-like"/>
</dbReference>
<dbReference type="Pfam" id="PF07963">
    <property type="entry name" value="N_methyl"/>
    <property type="match status" value="1"/>
</dbReference>
<dbReference type="AlphaFoldDB" id="A0A5C5ZGF1"/>
<keyword evidence="3" id="KW-1185">Reference proteome</keyword>
<gene>
    <name evidence="2" type="ORF">Mal64_33250</name>
</gene>
<evidence type="ECO:0000259" key="1">
    <source>
        <dbReference type="Pfam" id="PF07596"/>
    </source>
</evidence>
<reference evidence="2 3" key="1">
    <citation type="submission" date="2019-02" db="EMBL/GenBank/DDBJ databases">
        <title>Deep-cultivation of Planctomycetes and their phenomic and genomic characterization uncovers novel biology.</title>
        <authorList>
            <person name="Wiegand S."/>
            <person name="Jogler M."/>
            <person name="Boedeker C."/>
            <person name="Pinto D."/>
            <person name="Vollmers J."/>
            <person name="Rivas-Marin E."/>
            <person name="Kohn T."/>
            <person name="Peeters S.H."/>
            <person name="Heuer A."/>
            <person name="Rast P."/>
            <person name="Oberbeckmann S."/>
            <person name="Bunk B."/>
            <person name="Jeske O."/>
            <person name="Meyerdierks A."/>
            <person name="Storesund J.E."/>
            <person name="Kallscheuer N."/>
            <person name="Luecker S."/>
            <person name="Lage O.M."/>
            <person name="Pohl T."/>
            <person name="Merkel B.J."/>
            <person name="Hornburger P."/>
            <person name="Mueller R.-W."/>
            <person name="Bruemmer F."/>
            <person name="Labrenz M."/>
            <person name="Spormann A.M."/>
            <person name="Op Den Camp H."/>
            <person name="Overmann J."/>
            <person name="Amann R."/>
            <person name="Jetten M.S.M."/>
            <person name="Mascher T."/>
            <person name="Medema M.H."/>
            <person name="Devos D.P."/>
            <person name="Kaster A.-K."/>
            <person name="Ovreas L."/>
            <person name="Rohde M."/>
            <person name="Galperin M.Y."/>
            <person name="Jogler C."/>
        </authorList>
    </citation>
    <scope>NUCLEOTIDE SEQUENCE [LARGE SCALE GENOMIC DNA]</scope>
    <source>
        <strain evidence="2 3">Mal64</strain>
    </source>
</reference>
<name>A0A5C5ZGF1_9BACT</name>
<dbReference type="Pfam" id="PF07596">
    <property type="entry name" value="SBP_bac_10"/>
    <property type="match status" value="1"/>
</dbReference>
<dbReference type="Proteomes" id="UP000315440">
    <property type="component" value="Unassembled WGS sequence"/>
</dbReference>
<sequence length="254" mass="28210">MSVSTRRPAIAISVMRHSKAFTLVELLVVIAIIGMLVALLLPAVQSARAAARRTQCASRMRQIGLAIHQYADVHKGKFPLVTHGAADEDDSWIFRLSGFLEDVDSVRLCPEDLARVEKHSEALTSYYLNGYLREAEPIPAGYKGPLKAEEERKNARLVDDLYDLRETHDTIMLFEGVAGALEAQVDHVHSTEWFSETNVHHGIVFDEVSREVAVDRHLSTAANYLYADGHVATVSASQIAEWCDEGKDFARPAK</sequence>
<feature type="domain" description="DUF1559" evidence="1">
    <location>
        <begin position="45"/>
        <end position="102"/>
    </location>
</feature>
<evidence type="ECO:0000313" key="3">
    <source>
        <dbReference type="Proteomes" id="UP000315440"/>
    </source>
</evidence>
<evidence type="ECO:0000313" key="2">
    <source>
        <dbReference type="EMBL" id="TWT86499.1"/>
    </source>
</evidence>
<dbReference type="Gene3D" id="3.30.700.10">
    <property type="entry name" value="Glycoprotein, Type 4 Pilin"/>
    <property type="match status" value="1"/>
</dbReference>
<dbReference type="PANTHER" id="PTHR30093:SF2">
    <property type="entry name" value="TYPE II SECRETION SYSTEM PROTEIN H"/>
    <property type="match status" value="1"/>
</dbReference>
<accession>A0A5C5ZGF1</accession>
<protein>
    <recommendedName>
        <fullName evidence="1">DUF1559 domain-containing protein</fullName>
    </recommendedName>
</protein>
<dbReference type="PANTHER" id="PTHR30093">
    <property type="entry name" value="GENERAL SECRETION PATHWAY PROTEIN G"/>
    <property type="match status" value="1"/>
</dbReference>
<comment type="caution">
    <text evidence="2">The sequence shown here is derived from an EMBL/GenBank/DDBJ whole genome shotgun (WGS) entry which is preliminary data.</text>
</comment>
<dbReference type="InterPro" id="IPR011453">
    <property type="entry name" value="DUF1559"/>
</dbReference>
<dbReference type="SUPFAM" id="SSF54523">
    <property type="entry name" value="Pili subunits"/>
    <property type="match status" value="1"/>
</dbReference>
<organism evidence="2 3">
    <name type="scientific">Pseudobythopirellula maris</name>
    <dbReference type="NCBI Taxonomy" id="2527991"/>
    <lineage>
        <taxon>Bacteria</taxon>
        <taxon>Pseudomonadati</taxon>
        <taxon>Planctomycetota</taxon>
        <taxon>Planctomycetia</taxon>
        <taxon>Pirellulales</taxon>
        <taxon>Lacipirellulaceae</taxon>
        <taxon>Pseudobythopirellula</taxon>
    </lineage>
</organism>
<proteinExistence type="predicted"/>
<dbReference type="NCBIfam" id="TIGR02532">
    <property type="entry name" value="IV_pilin_GFxxxE"/>
    <property type="match status" value="1"/>
</dbReference>
<dbReference type="InterPro" id="IPR012902">
    <property type="entry name" value="N_methyl_site"/>
</dbReference>